<dbReference type="AlphaFoldDB" id="A0A8J4XUV5"/>
<keyword evidence="2" id="KW-0732">Signal</keyword>
<keyword evidence="4" id="KW-1185">Reference proteome</keyword>
<evidence type="ECO:0000256" key="2">
    <source>
        <dbReference type="SAM" id="SignalP"/>
    </source>
</evidence>
<protein>
    <recommendedName>
        <fullName evidence="5">Secreted protein</fullName>
    </recommendedName>
</protein>
<sequence length="111" mass="11840">MRGAAVTLCIFYQLCRLLAKPAPLPRFPPITGPMGGNGRGDPIPWFQHHGEAPEVTAMGQRQQPATCPSCRQLRRWCGRPAPRPPGGLSAVGRAISLGPAPGAIDTHQQVL</sequence>
<feature type="region of interest" description="Disordered" evidence="1">
    <location>
        <begin position="88"/>
        <end position="111"/>
    </location>
</feature>
<evidence type="ECO:0008006" key="5">
    <source>
        <dbReference type="Google" id="ProtNLM"/>
    </source>
</evidence>
<evidence type="ECO:0000313" key="3">
    <source>
        <dbReference type="EMBL" id="KAG0714283.1"/>
    </source>
</evidence>
<feature type="region of interest" description="Disordered" evidence="1">
    <location>
        <begin position="29"/>
        <end position="48"/>
    </location>
</feature>
<reference evidence="3" key="1">
    <citation type="submission" date="2020-07" db="EMBL/GenBank/DDBJ databases">
        <title>The High-quality genome of the commercially important snow crab, Chionoecetes opilio.</title>
        <authorList>
            <person name="Jeong J.-H."/>
            <person name="Ryu S."/>
        </authorList>
    </citation>
    <scope>NUCLEOTIDE SEQUENCE</scope>
    <source>
        <strain evidence="3">MADBK_172401_WGS</strain>
        <tissue evidence="3">Digestive gland</tissue>
    </source>
</reference>
<feature type="chain" id="PRO_5035247983" description="Secreted protein" evidence="2">
    <location>
        <begin position="20"/>
        <end position="111"/>
    </location>
</feature>
<gene>
    <name evidence="3" type="ORF">GWK47_014427</name>
</gene>
<evidence type="ECO:0000313" key="4">
    <source>
        <dbReference type="Proteomes" id="UP000770661"/>
    </source>
</evidence>
<feature type="signal peptide" evidence="2">
    <location>
        <begin position="1"/>
        <end position="19"/>
    </location>
</feature>
<dbReference type="EMBL" id="JACEEZ010020660">
    <property type="protein sequence ID" value="KAG0714283.1"/>
    <property type="molecule type" value="Genomic_DNA"/>
</dbReference>
<proteinExistence type="predicted"/>
<comment type="caution">
    <text evidence="3">The sequence shown here is derived from an EMBL/GenBank/DDBJ whole genome shotgun (WGS) entry which is preliminary data.</text>
</comment>
<name>A0A8J4XUV5_CHIOP</name>
<organism evidence="3 4">
    <name type="scientific">Chionoecetes opilio</name>
    <name type="common">Atlantic snow crab</name>
    <name type="synonym">Cancer opilio</name>
    <dbReference type="NCBI Taxonomy" id="41210"/>
    <lineage>
        <taxon>Eukaryota</taxon>
        <taxon>Metazoa</taxon>
        <taxon>Ecdysozoa</taxon>
        <taxon>Arthropoda</taxon>
        <taxon>Crustacea</taxon>
        <taxon>Multicrustacea</taxon>
        <taxon>Malacostraca</taxon>
        <taxon>Eumalacostraca</taxon>
        <taxon>Eucarida</taxon>
        <taxon>Decapoda</taxon>
        <taxon>Pleocyemata</taxon>
        <taxon>Brachyura</taxon>
        <taxon>Eubrachyura</taxon>
        <taxon>Majoidea</taxon>
        <taxon>Majidae</taxon>
        <taxon>Chionoecetes</taxon>
    </lineage>
</organism>
<accession>A0A8J4XUV5</accession>
<evidence type="ECO:0000256" key="1">
    <source>
        <dbReference type="SAM" id="MobiDB-lite"/>
    </source>
</evidence>
<dbReference type="Proteomes" id="UP000770661">
    <property type="component" value="Unassembled WGS sequence"/>
</dbReference>